<dbReference type="PANTHER" id="PTHR12980:SF0">
    <property type="entry name" value="CYTOCHROME B-C1 COMPLEX SUBUNIT 9"/>
    <property type="match status" value="1"/>
</dbReference>
<evidence type="ECO:0000256" key="8">
    <source>
        <dbReference type="ARBA" id="ARBA00022989"/>
    </source>
</evidence>
<sequence length="60" mass="6779">MALSRTIYNTLMKRNSAYVTTIFVGAFGFSIGFDSLTTTFWNNHNKGKQWADIRDKVVSG</sequence>
<gene>
    <name evidence="13" type="ORF">PPACK8108_LOCUS25327</name>
</gene>
<dbReference type="InterPro" id="IPR008027">
    <property type="entry name" value="QCR9"/>
</dbReference>
<dbReference type="GO" id="GO:0006122">
    <property type="term" value="P:mitochondrial electron transport, ubiquinol to cytochrome c"/>
    <property type="evidence" value="ECO:0007669"/>
    <property type="project" value="UniProtKB-UniRule"/>
</dbReference>
<keyword evidence="10 12" id="KW-0472">Membrane</keyword>
<comment type="subcellular location">
    <subcellularLocation>
        <location evidence="1 12">Mitochondrion inner membrane</location>
        <topology evidence="1 12">Single-pass membrane protein</topology>
    </subcellularLocation>
</comment>
<proteinExistence type="inferred from homology"/>
<evidence type="ECO:0000313" key="13">
    <source>
        <dbReference type="EMBL" id="CAH7690088.1"/>
    </source>
</evidence>
<feature type="transmembrane region" description="Helical" evidence="12">
    <location>
        <begin position="15"/>
        <end position="33"/>
    </location>
</feature>
<dbReference type="InterPro" id="IPR036656">
    <property type="entry name" value="QCR9_sf"/>
</dbReference>
<protein>
    <recommendedName>
        <fullName evidence="11 12">Complex III subunit 9</fullName>
    </recommendedName>
</protein>
<keyword evidence="6 12" id="KW-0999">Mitochondrion inner membrane</keyword>
<accession>A0AAV0BRP5</accession>
<dbReference type="FunFam" id="1.20.5.260:FF:000001">
    <property type="entry name" value="Cytochrome b-c1 complex subunit 9"/>
    <property type="match status" value="1"/>
</dbReference>
<evidence type="ECO:0000256" key="4">
    <source>
        <dbReference type="ARBA" id="ARBA00022660"/>
    </source>
</evidence>
<keyword evidence="3 12" id="KW-0813">Transport</keyword>
<evidence type="ECO:0000256" key="5">
    <source>
        <dbReference type="ARBA" id="ARBA00022692"/>
    </source>
</evidence>
<evidence type="ECO:0000256" key="7">
    <source>
        <dbReference type="ARBA" id="ARBA00022982"/>
    </source>
</evidence>
<evidence type="ECO:0000256" key="11">
    <source>
        <dbReference type="ARBA" id="ARBA00044247"/>
    </source>
</evidence>
<comment type="similarity">
    <text evidence="2 12">Belongs to the UQCR10/QCR9 family.</text>
</comment>
<keyword evidence="8 12" id="KW-1133">Transmembrane helix</keyword>
<evidence type="ECO:0000256" key="1">
    <source>
        <dbReference type="ARBA" id="ARBA00004434"/>
    </source>
</evidence>
<organism evidence="13 14">
    <name type="scientific">Phakopsora pachyrhizi</name>
    <name type="common">Asian soybean rust disease fungus</name>
    <dbReference type="NCBI Taxonomy" id="170000"/>
    <lineage>
        <taxon>Eukaryota</taxon>
        <taxon>Fungi</taxon>
        <taxon>Dikarya</taxon>
        <taxon>Basidiomycota</taxon>
        <taxon>Pucciniomycotina</taxon>
        <taxon>Pucciniomycetes</taxon>
        <taxon>Pucciniales</taxon>
        <taxon>Phakopsoraceae</taxon>
        <taxon>Phakopsora</taxon>
    </lineage>
</organism>
<dbReference type="Pfam" id="PF05365">
    <property type="entry name" value="UCR_UQCRX_QCR9"/>
    <property type="match status" value="1"/>
</dbReference>
<evidence type="ECO:0000256" key="10">
    <source>
        <dbReference type="ARBA" id="ARBA00023136"/>
    </source>
</evidence>
<evidence type="ECO:0000256" key="12">
    <source>
        <dbReference type="RuleBase" id="RU368056"/>
    </source>
</evidence>
<keyword evidence="9 12" id="KW-0496">Mitochondrion</keyword>
<evidence type="ECO:0000256" key="2">
    <source>
        <dbReference type="ARBA" id="ARBA00007856"/>
    </source>
</evidence>
<name>A0AAV0BRP5_PHAPC</name>
<dbReference type="PANTHER" id="PTHR12980">
    <property type="entry name" value="UBIQUINOL-CYTOCHROME C REDUCTASE COMPLEX, SUBUNIT X"/>
    <property type="match status" value="1"/>
</dbReference>
<dbReference type="GO" id="GO:0005743">
    <property type="term" value="C:mitochondrial inner membrane"/>
    <property type="evidence" value="ECO:0007669"/>
    <property type="project" value="UniProtKB-SubCell"/>
</dbReference>
<dbReference type="Proteomes" id="UP001153365">
    <property type="component" value="Unassembled WGS sequence"/>
</dbReference>
<keyword evidence="5 12" id="KW-0812">Transmembrane</keyword>
<keyword evidence="14" id="KW-1185">Reference proteome</keyword>
<keyword evidence="4 12" id="KW-0679">Respiratory chain</keyword>
<comment type="function">
    <text evidence="12">Component of the ubiquinol-cytochrome c oxidoreductase, a multisubunit transmembrane complex that is part of the mitochondrial electron transport chain which drives oxidative phosphorylation. The complex plays an important role in the uptake of multiple carbon sources present in different host niches.</text>
</comment>
<dbReference type="AlphaFoldDB" id="A0AAV0BRP5"/>
<comment type="caution">
    <text evidence="13">The sequence shown here is derived from an EMBL/GenBank/DDBJ whole genome shotgun (WGS) entry which is preliminary data.</text>
</comment>
<dbReference type="Gene3D" id="1.20.5.260">
    <property type="entry name" value="Cytochrome b-c1 complex subunit 9"/>
    <property type="match status" value="1"/>
</dbReference>
<keyword evidence="7 12" id="KW-0249">Electron transport</keyword>
<evidence type="ECO:0000256" key="3">
    <source>
        <dbReference type="ARBA" id="ARBA00022448"/>
    </source>
</evidence>
<evidence type="ECO:0000313" key="14">
    <source>
        <dbReference type="Proteomes" id="UP001153365"/>
    </source>
</evidence>
<evidence type="ECO:0000256" key="9">
    <source>
        <dbReference type="ARBA" id="ARBA00023128"/>
    </source>
</evidence>
<dbReference type="GO" id="GO:0045275">
    <property type="term" value="C:respiratory chain complex III"/>
    <property type="evidence" value="ECO:0007669"/>
    <property type="project" value="UniProtKB-UniRule"/>
</dbReference>
<evidence type="ECO:0000256" key="6">
    <source>
        <dbReference type="ARBA" id="ARBA00022792"/>
    </source>
</evidence>
<comment type="subunit">
    <text evidence="12">Component of the ubiquinol-cytochrome c oxidoreductase (cytochrome b-c1 complex, complex III, CIII), a multisubunit enzyme composed of 3 respiratory subunits cytochrome b, cytochrome c1 and Rieske protein, 2 core protein subunits, and additional low-molecular weight protein subunits.</text>
</comment>
<dbReference type="EMBL" id="CALTRL010006197">
    <property type="protein sequence ID" value="CAH7690088.1"/>
    <property type="molecule type" value="Genomic_DNA"/>
</dbReference>
<dbReference type="SUPFAM" id="SSF81514">
    <property type="entry name" value="Subunit X (non-heme 7 kDa protein) of cytochrome bc1 complex (Ubiquinol-cytochrome c reductase)"/>
    <property type="match status" value="1"/>
</dbReference>
<reference evidence="13" key="1">
    <citation type="submission" date="2022-06" db="EMBL/GenBank/DDBJ databases">
        <authorList>
            <consortium name="SYNGENTA / RWTH Aachen University"/>
        </authorList>
    </citation>
    <scope>NUCLEOTIDE SEQUENCE</scope>
</reference>